<dbReference type="AlphaFoldDB" id="A0A5Q0GT35"/>
<protein>
    <submittedName>
        <fullName evidence="2">Uncharacterized protein</fullName>
    </submittedName>
</protein>
<feature type="compositionally biased region" description="Low complexity" evidence="1">
    <location>
        <begin position="69"/>
        <end position="79"/>
    </location>
</feature>
<sequence>MGESDERFGPGGDTPEDRPGPNDEQWPRTRPGHRFDRDGVPVGAGTAGGAGADRPVRRALPRGRGGATAPGALPVGCRA</sequence>
<keyword evidence="3" id="KW-1185">Reference proteome</keyword>
<proteinExistence type="predicted"/>
<evidence type="ECO:0000313" key="2">
    <source>
        <dbReference type="EMBL" id="QFZ17217.1"/>
    </source>
</evidence>
<dbReference type="Proteomes" id="UP000325787">
    <property type="component" value="Chromosome"/>
</dbReference>
<feature type="compositionally biased region" description="Basic and acidic residues" evidence="1">
    <location>
        <begin position="15"/>
        <end position="39"/>
    </location>
</feature>
<gene>
    <name evidence="2" type="ORF">EKG83_06825</name>
</gene>
<name>A0A5Q0GT35_SACSY</name>
<feature type="region of interest" description="Disordered" evidence="1">
    <location>
        <begin position="1"/>
        <end position="79"/>
    </location>
</feature>
<reference evidence="3" key="1">
    <citation type="journal article" date="2021" name="Curr. Microbiol.">
        <title>Complete genome of nocamycin-producing strain Saccharothrix syringae NRRL B-16468 reveals the biosynthetic potential for secondary metabolites.</title>
        <authorList>
            <person name="Mo X."/>
            <person name="Yang S."/>
        </authorList>
    </citation>
    <scope>NUCLEOTIDE SEQUENCE [LARGE SCALE GENOMIC DNA]</scope>
    <source>
        <strain evidence="3">ATCC 51364 / DSM 43886 / JCM 6844 / KCTC 9398 / NBRC 14523 / NRRL B-16468 / INA 2240</strain>
    </source>
</reference>
<organism evidence="2 3">
    <name type="scientific">Saccharothrix syringae</name>
    <name type="common">Nocardiopsis syringae</name>
    <dbReference type="NCBI Taxonomy" id="103733"/>
    <lineage>
        <taxon>Bacteria</taxon>
        <taxon>Bacillati</taxon>
        <taxon>Actinomycetota</taxon>
        <taxon>Actinomycetes</taxon>
        <taxon>Pseudonocardiales</taxon>
        <taxon>Pseudonocardiaceae</taxon>
        <taxon>Saccharothrix</taxon>
    </lineage>
</organism>
<evidence type="ECO:0000256" key="1">
    <source>
        <dbReference type="SAM" id="MobiDB-lite"/>
    </source>
</evidence>
<evidence type="ECO:0000313" key="3">
    <source>
        <dbReference type="Proteomes" id="UP000325787"/>
    </source>
</evidence>
<dbReference type="EMBL" id="CP034550">
    <property type="protein sequence ID" value="QFZ17217.1"/>
    <property type="molecule type" value="Genomic_DNA"/>
</dbReference>
<accession>A0A5Q0GT35</accession>
<dbReference type="RefSeq" id="WP_033427631.1">
    <property type="nucleotide sequence ID" value="NZ_CP034550.1"/>
</dbReference>
<dbReference type="KEGG" id="ssyi:EKG83_06825"/>